<gene>
    <name evidence="1" type="ORF">GGR30_003927</name>
</gene>
<accession>A0A7W6KMJ8</accession>
<proteinExistence type="predicted"/>
<evidence type="ECO:0000313" key="1">
    <source>
        <dbReference type="EMBL" id="MBB4123978.1"/>
    </source>
</evidence>
<dbReference type="EMBL" id="JACIDZ010000015">
    <property type="protein sequence ID" value="MBB4123978.1"/>
    <property type="molecule type" value="Genomic_DNA"/>
</dbReference>
<protein>
    <submittedName>
        <fullName evidence="1">Uncharacterized protein</fullName>
    </submittedName>
</protein>
<comment type="caution">
    <text evidence="1">The sequence shown here is derived from an EMBL/GenBank/DDBJ whole genome shotgun (WGS) entry which is preliminary data.</text>
</comment>
<keyword evidence="2" id="KW-1185">Reference proteome</keyword>
<reference evidence="1 2" key="1">
    <citation type="submission" date="2020-08" db="EMBL/GenBank/DDBJ databases">
        <title>Genomic Encyclopedia of Type Strains, Phase IV (KMG-IV): sequencing the most valuable type-strain genomes for metagenomic binning, comparative biology and taxonomic classification.</title>
        <authorList>
            <person name="Goeker M."/>
        </authorList>
    </citation>
    <scope>NUCLEOTIDE SEQUENCE [LARGE SCALE GENOMIC DNA]</scope>
    <source>
        <strain evidence="1 2">DSM 28101</strain>
    </source>
</reference>
<evidence type="ECO:0000313" key="2">
    <source>
        <dbReference type="Proteomes" id="UP000530571"/>
    </source>
</evidence>
<dbReference type="RefSeq" id="WP_183489962.1">
    <property type="nucleotide sequence ID" value="NZ_JACIDZ010000015.1"/>
</dbReference>
<organism evidence="1 2">
    <name type="scientific">Martelella radicis</name>
    <dbReference type="NCBI Taxonomy" id="1397476"/>
    <lineage>
        <taxon>Bacteria</taxon>
        <taxon>Pseudomonadati</taxon>
        <taxon>Pseudomonadota</taxon>
        <taxon>Alphaproteobacteria</taxon>
        <taxon>Hyphomicrobiales</taxon>
        <taxon>Aurantimonadaceae</taxon>
        <taxon>Martelella</taxon>
    </lineage>
</organism>
<name>A0A7W6KMJ8_9HYPH</name>
<dbReference type="AlphaFoldDB" id="A0A7W6KMJ8"/>
<sequence length="155" mass="18218">MSHNFEMLKAHILLLSVSKDFNVARTEWVLEDLEISEEWDQCPCGQDIKEHCYIHNRLTGAKTYVGNVCINRFMDISTGNLFAGLKRIAKDNEANANSDVIEYAYRSGYLFSEKEYTFLKQTKNKRNLSRKQVEWKVKINRRILNHTIVQKRTSR</sequence>
<dbReference type="Proteomes" id="UP000530571">
    <property type="component" value="Unassembled WGS sequence"/>
</dbReference>